<dbReference type="AlphaFoldDB" id="D5P3F0"/>
<feature type="region of interest" description="Disordered" evidence="1">
    <location>
        <begin position="1"/>
        <end position="61"/>
    </location>
</feature>
<evidence type="ECO:0000256" key="1">
    <source>
        <dbReference type="SAM" id="MobiDB-lite"/>
    </source>
</evidence>
<accession>D5P3F0</accession>
<proteinExistence type="predicted"/>
<comment type="caution">
    <text evidence="2">The sequence shown here is derived from an EMBL/GenBank/DDBJ whole genome shotgun (WGS) entry which is preliminary data.</text>
</comment>
<dbReference type="EMBL" id="ADNV01000072">
    <property type="protein sequence ID" value="EFG79435.1"/>
    <property type="molecule type" value="Genomic_DNA"/>
</dbReference>
<organism evidence="2 3">
    <name type="scientific">Mycobacterium parascrofulaceum ATCC BAA-614</name>
    <dbReference type="NCBI Taxonomy" id="525368"/>
    <lineage>
        <taxon>Bacteria</taxon>
        <taxon>Bacillati</taxon>
        <taxon>Actinomycetota</taxon>
        <taxon>Actinomycetes</taxon>
        <taxon>Mycobacteriales</taxon>
        <taxon>Mycobacteriaceae</taxon>
        <taxon>Mycobacterium</taxon>
        <taxon>Mycobacterium simiae complex</taxon>
    </lineage>
</organism>
<dbReference type="Proteomes" id="UP000003653">
    <property type="component" value="Unassembled WGS sequence"/>
</dbReference>
<gene>
    <name evidence="2" type="ORF">HMPREF0591_0694</name>
</gene>
<sequence>MWTGPPPHAVERLRATAGPARRRPVAARCGSRLPHPTGGSNARRRWCTPSHRTAGGSRGGR</sequence>
<evidence type="ECO:0000313" key="2">
    <source>
        <dbReference type="EMBL" id="EFG79435.1"/>
    </source>
</evidence>
<name>D5P3F0_9MYCO</name>
<protein>
    <submittedName>
        <fullName evidence="2">Uncharacterized protein</fullName>
    </submittedName>
</protein>
<reference evidence="2 3" key="1">
    <citation type="submission" date="2010-04" db="EMBL/GenBank/DDBJ databases">
        <authorList>
            <person name="Muzny D."/>
            <person name="Qin X."/>
            <person name="Deng J."/>
            <person name="Jiang H."/>
            <person name="Liu Y."/>
            <person name="Qu J."/>
            <person name="Song X.-Z."/>
            <person name="Zhang L."/>
            <person name="Thornton R."/>
            <person name="Coyle M."/>
            <person name="Francisco L."/>
            <person name="Jackson L."/>
            <person name="Javaid M."/>
            <person name="Korchina V."/>
            <person name="Kovar C."/>
            <person name="Mata R."/>
            <person name="Mathew T."/>
            <person name="Ngo R."/>
            <person name="Nguyen L."/>
            <person name="Nguyen N."/>
            <person name="Okwuonu G."/>
            <person name="Ongeri F."/>
            <person name="Pham C."/>
            <person name="Simmons D."/>
            <person name="Wilczek-Boney K."/>
            <person name="Hale W."/>
            <person name="Jakkamsetti A."/>
            <person name="Pham P."/>
            <person name="Ruth R."/>
            <person name="San Lucas F."/>
            <person name="Warren J."/>
            <person name="Zhang J."/>
            <person name="Zhao Z."/>
            <person name="Zhou C."/>
            <person name="Zhu D."/>
            <person name="Lee S."/>
            <person name="Bess C."/>
            <person name="Blankenburg K."/>
            <person name="Forbes L."/>
            <person name="Fu Q."/>
            <person name="Gubbala S."/>
            <person name="Hirani K."/>
            <person name="Jayaseelan J.C."/>
            <person name="Lara F."/>
            <person name="Munidasa M."/>
            <person name="Palculict T."/>
            <person name="Patil S."/>
            <person name="Pu L.-L."/>
            <person name="Saada N."/>
            <person name="Tang L."/>
            <person name="Weissenberger G."/>
            <person name="Zhu Y."/>
            <person name="Hemphill L."/>
            <person name="Shang Y."/>
            <person name="Youmans B."/>
            <person name="Ayvaz T."/>
            <person name="Ross M."/>
            <person name="Santibanez J."/>
            <person name="Aqrawi P."/>
            <person name="Gross S."/>
            <person name="Joshi V."/>
            <person name="Fowler G."/>
            <person name="Nazareth L."/>
            <person name="Reid J."/>
            <person name="Worley K."/>
            <person name="Petrosino J."/>
            <person name="Highlander S."/>
            <person name="Gibbs R."/>
        </authorList>
    </citation>
    <scope>NUCLEOTIDE SEQUENCE [LARGE SCALE GENOMIC DNA]</scope>
    <source>
        <strain evidence="2 3">ATCC BAA-614</strain>
    </source>
</reference>
<dbReference type="HOGENOM" id="CLU_2917704_0_0_11"/>
<keyword evidence="3" id="KW-1185">Reference proteome</keyword>
<evidence type="ECO:0000313" key="3">
    <source>
        <dbReference type="Proteomes" id="UP000003653"/>
    </source>
</evidence>